<dbReference type="AlphaFoldDB" id="A0AA96Y8E5"/>
<protein>
    <submittedName>
        <fullName evidence="1">Uncharacterized protein</fullName>
    </submittedName>
</protein>
<dbReference type="Gene3D" id="3.40.50.300">
    <property type="entry name" value="P-loop containing nucleotide triphosphate hydrolases"/>
    <property type="match status" value="1"/>
</dbReference>
<reference evidence="1" key="1">
    <citation type="submission" date="2020-05" db="EMBL/GenBank/DDBJ databases">
        <authorList>
            <person name="Zhu T."/>
            <person name="Keshari N."/>
            <person name="Lu X."/>
        </authorList>
    </citation>
    <scope>NUCLEOTIDE SEQUENCE</scope>
    <source>
        <strain evidence="1">NK1-22</strain>
    </source>
</reference>
<dbReference type="EMBL" id="CP053540">
    <property type="protein sequence ID" value="WOB44719.1"/>
    <property type="molecule type" value="Genomic_DNA"/>
</dbReference>
<dbReference type="KEGG" id="tog:HNI00_17350"/>
<proteinExistence type="predicted"/>
<dbReference type="SUPFAM" id="SSF52540">
    <property type="entry name" value="P-loop containing nucleoside triphosphate hydrolases"/>
    <property type="match status" value="1"/>
</dbReference>
<evidence type="ECO:0000313" key="1">
    <source>
        <dbReference type="EMBL" id="WOB44719.1"/>
    </source>
</evidence>
<accession>A0AA96Y8E5</accession>
<dbReference type="RefSeq" id="WP_316787908.1">
    <property type="nucleotide sequence ID" value="NZ_CP053540.1"/>
</dbReference>
<gene>
    <name evidence="1" type="ORF">HNI00_17350</name>
</gene>
<dbReference type="InterPro" id="IPR027417">
    <property type="entry name" value="P-loop_NTPase"/>
</dbReference>
<name>A0AA96Y8E5_9CYAN</name>
<sequence>MLSYLSTLLCLSNRAKALLDVSPAWWRREDTAIIRYENLVCQTPVELRRLFNSLSVQPVRNLEETIAKFTLENLRKDNNAHYWRGKVYSHIDFLTYDFASKIYRYHRECFEIMGYGLADKESYPSSRQAFKNWQSMAPSLLEESAKKLSKSFVLSSIRNLLSS</sequence>
<organism evidence="1">
    <name type="scientific">Thermoleptolyngbya oregonensis NK1-22</name>
    <dbReference type="NCBI Taxonomy" id="2547457"/>
    <lineage>
        <taxon>Bacteria</taxon>
        <taxon>Bacillati</taxon>
        <taxon>Cyanobacteriota</taxon>
        <taxon>Cyanophyceae</taxon>
        <taxon>Oculatellales</taxon>
        <taxon>Oculatellaceae</taxon>
        <taxon>Thermoleptolyngbya</taxon>
    </lineage>
</organism>